<dbReference type="EMBL" id="CDHN01000001">
    <property type="protein sequence ID" value="CEJ79994.1"/>
    <property type="molecule type" value="Genomic_DNA"/>
</dbReference>
<evidence type="ECO:0000259" key="3">
    <source>
        <dbReference type="Pfam" id="PF13649"/>
    </source>
</evidence>
<dbReference type="AlphaFoldDB" id="A0A0A1T3T2"/>
<dbReference type="OrthoDB" id="3647at2759"/>
<dbReference type="PANTHER" id="PTHR43861:SF1">
    <property type="entry name" value="TRANS-ACONITATE 2-METHYLTRANSFERASE"/>
    <property type="match status" value="1"/>
</dbReference>
<proteinExistence type="predicted"/>
<dbReference type="STRING" id="1531966.A0A0A1T3T2"/>
<feature type="domain" description="Methyltransferase" evidence="3">
    <location>
        <begin position="58"/>
        <end position="161"/>
    </location>
</feature>
<dbReference type="InterPro" id="IPR041698">
    <property type="entry name" value="Methyltransf_25"/>
</dbReference>
<evidence type="ECO:0000256" key="2">
    <source>
        <dbReference type="ARBA" id="ARBA00022679"/>
    </source>
</evidence>
<name>A0A0A1T3T2_9HYPO</name>
<dbReference type="GO" id="GO:0008168">
    <property type="term" value="F:methyltransferase activity"/>
    <property type="evidence" value="ECO:0007669"/>
    <property type="project" value="UniProtKB-KW"/>
</dbReference>
<gene>
    <name evidence="4" type="ORF">VHEMI00202</name>
</gene>
<sequence length="281" mass="31875">MVSQMSKSPAGQIQQANMPQYDSIGVKYDIVDGLPFKILEARNAEAVLRPLLPSSDRILEFACGSGYYTERLVSWGAKKLTCVDISSEMLNLARLRMKDQVASGQVRFVQADGSKVQSFAPDQSMAYHDTVFAGWLLNYAKTAEELEHMFRNIAANLRSGGYFVGVVYPHTDAAGLLHRQSLYGKPPMDRIPPRNEWVESVPEQGWKLRIHFNADTVFDSWHLQGSIYDEAMRAAGFDVANATWRQEPVENEWKDRLNLTEEEWLTWKACPQCVILKVQKL</sequence>
<dbReference type="GO" id="GO:0032259">
    <property type="term" value="P:methylation"/>
    <property type="evidence" value="ECO:0007669"/>
    <property type="project" value="UniProtKB-KW"/>
</dbReference>
<dbReference type="SUPFAM" id="SSF53335">
    <property type="entry name" value="S-adenosyl-L-methionine-dependent methyltransferases"/>
    <property type="match status" value="1"/>
</dbReference>
<dbReference type="Pfam" id="PF13649">
    <property type="entry name" value="Methyltransf_25"/>
    <property type="match status" value="1"/>
</dbReference>
<dbReference type="Gene3D" id="3.40.50.150">
    <property type="entry name" value="Vaccinia Virus protein VP39"/>
    <property type="match status" value="1"/>
</dbReference>
<evidence type="ECO:0000313" key="5">
    <source>
        <dbReference type="Proteomes" id="UP000039046"/>
    </source>
</evidence>
<evidence type="ECO:0000256" key="1">
    <source>
        <dbReference type="ARBA" id="ARBA00022603"/>
    </source>
</evidence>
<keyword evidence="5" id="KW-1185">Reference proteome</keyword>
<keyword evidence="2" id="KW-0808">Transferase</keyword>
<evidence type="ECO:0000313" key="4">
    <source>
        <dbReference type="EMBL" id="CEJ79994.1"/>
    </source>
</evidence>
<reference evidence="4 5" key="1">
    <citation type="journal article" date="2015" name="Genome Announc.">
        <title>Draft Genome Sequence and Gene Annotation of the Entomopathogenic Fungus Verticillium hemipterigenum.</title>
        <authorList>
            <person name="Horn F."/>
            <person name="Habel A."/>
            <person name="Scharf D.H."/>
            <person name="Dworschak J."/>
            <person name="Brakhage A.A."/>
            <person name="Guthke R."/>
            <person name="Hertweck C."/>
            <person name="Linde J."/>
        </authorList>
    </citation>
    <scope>NUCLEOTIDE SEQUENCE [LARGE SCALE GENOMIC DNA]</scope>
</reference>
<dbReference type="Proteomes" id="UP000039046">
    <property type="component" value="Unassembled WGS sequence"/>
</dbReference>
<dbReference type="HOGENOM" id="CLU_049749_3_1_1"/>
<dbReference type="PANTHER" id="PTHR43861">
    <property type="entry name" value="TRANS-ACONITATE 2-METHYLTRANSFERASE-RELATED"/>
    <property type="match status" value="1"/>
</dbReference>
<keyword evidence="1" id="KW-0489">Methyltransferase</keyword>
<dbReference type="InterPro" id="IPR029063">
    <property type="entry name" value="SAM-dependent_MTases_sf"/>
</dbReference>
<dbReference type="CDD" id="cd02440">
    <property type="entry name" value="AdoMet_MTases"/>
    <property type="match status" value="1"/>
</dbReference>
<protein>
    <recommendedName>
        <fullName evidence="3">Methyltransferase domain-containing protein</fullName>
    </recommendedName>
</protein>
<accession>A0A0A1T3T2</accession>
<organism evidence="4 5">
    <name type="scientific">[Torrubiella] hemipterigena</name>
    <dbReference type="NCBI Taxonomy" id="1531966"/>
    <lineage>
        <taxon>Eukaryota</taxon>
        <taxon>Fungi</taxon>
        <taxon>Dikarya</taxon>
        <taxon>Ascomycota</taxon>
        <taxon>Pezizomycotina</taxon>
        <taxon>Sordariomycetes</taxon>
        <taxon>Hypocreomycetidae</taxon>
        <taxon>Hypocreales</taxon>
        <taxon>Clavicipitaceae</taxon>
        <taxon>Clavicipitaceae incertae sedis</taxon>
        <taxon>'Torrubiella' clade</taxon>
    </lineage>
</organism>